<keyword evidence="1" id="KW-0812">Transmembrane</keyword>
<name>A0A4R7EUU4_9FLAO</name>
<feature type="transmembrane region" description="Helical" evidence="1">
    <location>
        <begin position="35"/>
        <end position="52"/>
    </location>
</feature>
<protein>
    <submittedName>
        <fullName evidence="2">Uncharacterized protein</fullName>
    </submittedName>
</protein>
<evidence type="ECO:0000313" key="3">
    <source>
        <dbReference type="Proteomes" id="UP000295215"/>
    </source>
</evidence>
<reference evidence="2 3" key="1">
    <citation type="submission" date="2019-03" db="EMBL/GenBank/DDBJ databases">
        <title>Genomic Encyclopedia of Archaeal and Bacterial Type Strains, Phase II (KMG-II): from individual species to whole genera.</title>
        <authorList>
            <person name="Goeker M."/>
        </authorList>
    </citation>
    <scope>NUCLEOTIDE SEQUENCE [LARGE SCALE GENOMIC DNA]</scope>
    <source>
        <strain evidence="2 3">DSM 28213</strain>
    </source>
</reference>
<keyword evidence="3" id="KW-1185">Reference proteome</keyword>
<keyword evidence="1" id="KW-1133">Transmembrane helix</keyword>
<evidence type="ECO:0000313" key="2">
    <source>
        <dbReference type="EMBL" id="TDS53829.1"/>
    </source>
</evidence>
<keyword evidence="1" id="KW-0472">Membrane</keyword>
<gene>
    <name evidence="2" type="ORF">C8P70_12726</name>
</gene>
<organism evidence="2 3">
    <name type="scientific">Myroides indicus</name>
    <dbReference type="NCBI Taxonomy" id="1323422"/>
    <lineage>
        <taxon>Bacteria</taxon>
        <taxon>Pseudomonadati</taxon>
        <taxon>Bacteroidota</taxon>
        <taxon>Flavobacteriia</taxon>
        <taxon>Flavobacteriales</taxon>
        <taxon>Flavobacteriaceae</taxon>
        <taxon>Myroides</taxon>
    </lineage>
</organism>
<comment type="caution">
    <text evidence="2">The sequence shown here is derived from an EMBL/GenBank/DDBJ whole genome shotgun (WGS) entry which is preliminary data.</text>
</comment>
<proteinExistence type="predicted"/>
<accession>A0A4R7EUU4</accession>
<dbReference type="Proteomes" id="UP000295215">
    <property type="component" value="Unassembled WGS sequence"/>
</dbReference>
<dbReference type="AlphaFoldDB" id="A0A4R7EUU4"/>
<dbReference type="EMBL" id="SOAG01000027">
    <property type="protein sequence ID" value="TDS53829.1"/>
    <property type="molecule type" value="Genomic_DNA"/>
</dbReference>
<evidence type="ECO:0000256" key="1">
    <source>
        <dbReference type="SAM" id="Phobius"/>
    </source>
</evidence>
<feature type="transmembrane region" description="Helical" evidence="1">
    <location>
        <begin position="6"/>
        <end position="23"/>
    </location>
</feature>
<sequence length="54" mass="6389">MLYPFISVGLVVVFVLYTLYVLLVKKDMKKFKTIFYPGLFFIAVWGAIYCFLLR</sequence>